<protein>
    <submittedName>
        <fullName evidence="1">Uncharacterized protein</fullName>
    </submittedName>
</protein>
<reference evidence="1 2" key="1">
    <citation type="submission" date="2018-06" db="EMBL/GenBank/DDBJ databases">
        <title>Isolation of heavy metals resistant Paenibacillus silvae NC2 from Gold-Copper mine in ZiJin, China.</title>
        <authorList>
            <person name="Xu J."/>
            <person name="Mazhar H.S."/>
            <person name="Rensing C."/>
        </authorList>
    </citation>
    <scope>NUCLEOTIDE SEQUENCE [LARGE SCALE GENOMIC DNA]</scope>
    <source>
        <strain evidence="1 2">NC2</strain>
    </source>
</reference>
<organism evidence="1 2">
    <name type="scientific">Paenibacillus silvae</name>
    <dbReference type="NCBI Taxonomy" id="1325358"/>
    <lineage>
        <taxon>Bacteria</taxon>
        <taxon>Bacillati</taxon>
        <taxon>Bacillota</taxon>
        <taxon>Bacilli</taxon>
        <taxon>Bacillales</taxon>
        <taxon>Paenibacillaceae</taxon>
        <taxon>Paenibacillus</taxon>
    </lineage>
</organism>
<comment type="caution">
    <text evidence="1">The sequence shown here is derived from an EMBL/GenBank/DDBJ whole genome shotgun (WGS) entry which is preliminary data.</text>
</comment>
<dbReference type="AlphaFoldDB" id="A0A2W6NFD2"/>
<dbReference type="GO" id="GO:0006260">
    <property type="term" value="P:DNA replication"/>
    <property type="evidence" value="ECO:0007669"/>
    <property type="project" value="InterPro"/>
</dbReference>
<evidence type="ECO:0000313" key="1">
    <source>
        <dbReference type="EMBL" id="PZT54355.1"/>
    </source>
</evidence>
<sequence length="777" mass="91260">MNKEKIREFFETGFDNGRINFEYILEGKKHSKVYKSKMKYYSKEAIKEFEEWNEQGYGIFYLPNGGGYKNEEITDFRACFVDMDIKDELEHEIVVSGFTGARNELQELVKARFNSLKKEQTFRYKQSFNERIIELEEMGIPPSAVVETKNGYHVYYLLEAGAQRHEFETIEGLLIYIFNADAAVKNPARLLRVPNTLHLKEPNDPFTIKLGIFKRNIRYDAEELIVRLKEIIENVNIKMDSQLCVNSNKAPTYNNKLLPSNKGLPARIGIDYSNIDIGNISLISRGFEGLPELKSRLGVDNQPELCYIDRNDIRQFLKRQNLKQLLGIESDRFLCIFHNSSNSSSGNIYKYEDKWFYKCHSSRCGVHYDIVQVIERMTRLPIHKAFNYLKQLYNIAEVKTEWQMDQEQLIDFNIEFLERFKYDVDLHNNYPFLSKFLRTKGTLSLLIQIHEVARRKLPQLATMKSLEVKNTNAIVFAPIRKVIEEILNHDSSAQNINKANTKVIIMIFMYLLNTIGIDELPDEMQKKVKEYQKSSFRNGETFRNLARYYEIVSMDTERLMLAEEMSKFFYSNHLTISSFKREQLLGLCGVEEANRVFPERVEEDISEINQRLSDLIYKLVIMKIGVQGWTCDSEVVELLRMENIDYKQLYKDNFKFNSNRKSELDLLEVNDYDKGFQCWLNTFLLRKMAAYMPVILVKTGYLKARVNKELRRRLNIPLHIKGSVYHQTVDSEEDNDDKASKIRRLKQNDTSLSNSKIAELMSCSRQYVSNVLKRQHR</sequence>
<dbReference type="InterPro" id="IPR036977">
    <property type="entry name" value="DNA_primase_Znf_CHC2"/>
</dbReference>
<dbReference type="RefSeq" id="WP_111271511.1">
    <property type="nucleotide sequence ID" value="NZ_QKWW01000048.1"/>
</dbReference>
<dbReference type="Proteomes" id="UP000249204">
    <property type="component" value="Unassembled WGS sequence"/>
</dbReference>
<dbReference type="GO" id="GO:0008270">
    <property type="term" value="F:zinc ion binding"/>
    <property type="evidence" value="ECO:0007669"/>
    <property type="project" value="InterPro"/>
</dbReference>
<evidence type="ECO:0000313" key="2">
    <source>
        <dbReference type="Proteomes" id="UP000249204"/>
    </source>
</evidence>
<gene>
    <name evidence="1" type="ORF">DN757_17655</name>
</gene>
<proteinExistence type="predicted"/>
<dbReference type="SUPFAM" id="SSF57783">
    <property type="entry name" value="Zinc beta-ribbon"/>
    <property type="match status" value="1"/>
</dbReference>
<name>A0A2W6NFD2_9BACL</name>
<dbReference type="Gene3D" id="3.90.580.10">
    <property type="entry name" value="Zinc finger, CHC2-type domain"/>
    <property type="match status" value="1"/>
</dbReference>
<accession>A0A2W6NFD2</accession>
<dbReference type="GO" id="GO:0003677">
    <property type="term" value="F:DNA binding"/>
    <property type="evidence" value="ECO:0007669"/>
    <property type="project" value="InterPro"/>
</dbReference>
<dbReference type="EMBL" id="QKWW01000048">
    <property type="protein sequence ID" value="PZT54355.1"/>
    <property type="molecule type" value="Genomic_DNA"/>
</dbReference>